<evidence type="ECO:0000313" key="4">
    <source>
        <dbReference type="EMBL" id="SFS95001.1"/>
    </source>
</evidence>
<keyword evidence="5" id="KW-1185">Reference proteome</keyword>
<evidence type="ECO:0000256" key="1">
    <source>
        <dbReference type="ARBA" id="ARBA00010690"/>
    </source>
</evidence>
<keyword evidence="3" id="KW-1133">Transmembrane helix</keyword>
<evidence type="ECO:0000256" key="3">
    <source>
        <dbReference type="SAM" id="Phobius"/>
    </source>
</evidence>
<sequence length="364" mass="39656">MAGEDGAEKSHEPSPHKLAEARRKGDIARAPDLLTAAAYLGLLLVAFAAGPGALHGFGALLVAPIDRPDRLIPLFFDEPAAAIVGGLMGDVLGAIWPWLLVPGLAVLLALLATRGLVFTPSKLMPKIERLSPLENARNKYGRRGLFEFSKSLGKLCLYSSVLGLFLSSRLEQIAASVALAPGEAAQLLARLMRDLLGLAVFVALALGGLDQLWQRAEHLRRNRMSQKELRDEQKEAEGDPLYKQQRRARAQEIALSRMIAELPRADVVITNPTHVAVALQWSRAPGSAPKCIAKGRDEIARRMREIAVEHGVPLHSDPVTARALYATTEIGHEIAPEFYRPVAAAIRFSEEMRARARRGWRGGP</sequence>
<dbReference type="EMBL" id="FOZW01000007">
    <property type="protein sequence ID" value="SFS95001.1"/>
    <property type="molecule type" value="Genomic_DNA"/>
</dbReference>
<dbReference type="RefSeq" id="WP_092425608.1">
    <property type="nucleotide sequence ID" value="NZ_FNCL01000007.1"/>
</dbReference>
<dbReference type="GO" id="GO:0005886">
    <property type="term" value="C:plasma membrane"/>
    <property type="evidence" value="ECO:0007669"/>
    <property type="project" value="TreeGrafter"/>
</dbReference>
<reference evidence="5" key="1">
    <citation type="submission" date="2016-10" db="EMBL/GenBank/DDBJ databases">
        <authorList>
            <person name="Varghese N."/>
            <person name="Submissions S."/>
        </authorList>
    </citation>
    <scope>NUCLEOTIDE SEQUENCE [LARGE SCALE GENOMIC DNA]</scope>
    <source>
        <strain evidence="5">DSM 26894</strain>
    </source>
</reference>
<dbReference type="OrthoDB" id="9807950at2"/>
<proteinExistence type="inferred from homology"/>
<accession>A0A1I6U0P2</accession>
<keyword evidence="4" id="KW-0282">Flagellum</keyword>
<dbReference type="InterPro" id="IPR029025">
    <property type="entry name" value="T3SS_substrate_exporter_C"/>
</dbReference>
<protein>
    <submittedName>
        <fullName evidence="4">Flagellar biosynthetic protein FlhB</fullName>
    </submittedName>
</protein>
<feature type="compositionally biased region" description="Basic and acidic residues" evidence="2">
    <location>
        <begin position="223"/>
        <end position="237"/>
    </location>
</feature>
<gene>
    <name evidence="4" type="ORF">SAMN04488050_10733</name>
</gene>
<dbReference type="Proteomes" id="UP000199392">
    <property type="component" value="Unassembled WGS sequence"/>
</dbReference>
<dbReference type="GO" id="GO:0009306">
    <property type="term" value="P:protein secretion"/>
    <property type="evidence" value="ECO:0007669"/>
    <property type="project" value="InterPro"/>
</dbReference>
<dbReference type="PANTHER" id="PTHR30531:SF12">
    <property type="entry name" value="FLAGELLAR BIOSYNTHETIC PROTEIN FLHB"/>
    <property type="match status" value="1"/>
</dbReference>
<dbReference type="AlphaFoldDB" id="A0A1I6U0P2"/>
<feature type="transmembrane region" description="Helical" evidence="3">
    <location>
        <begin position="95"/>
        <end position="117"/>
    </location>
</feature>
<keyword evidence="3" id="KW-0812">Transmembrane</keyword>
<dbReference type="PRINTS" id="PR00950">
    <property type="entry name" value="TYPE3IMSPROT"/>
</dbReference>
<feature type="region of interest" description="Disordered" evidence="2">
    <location>
        <begin position="223"/>
        <end position="244"/>
    </location>
</feature>
<dbReference type="PANTHER" id="PTHR30531">
    <property type="entry name" value="FLAGELLAR BIOSYNTHETIC PROTEIN FLHB"/>
    <property type="match status" value="1"/>
</dbReference>
<keyword evidence="4" id="KW-0969">Cilium</keyword>
<keyword evidence="3" id="KW-0472">Membrane</keyword>
<dbReference type="Gene3D" id="3.40.1690.10">
    <property type="entry name" value="secretion proteins EscU"/>
    <property type="match status" value="1"/>
</dbReference>
<feature type="transmembrane region" description="Helical" evidence="3">
    <location>
        <begin position="33"/>
        <end position="54"/>
    </location>
</feature>
<feature type="transmembrane region" description="Helical" evidence="3">
    <location>
        <begin position="195"/>
        <end position="213"/>
    </location>
</feature>
<dbReference type="STRING" id="311180.SAMN04488050_10733"/>
<dbReference type="Pfam" id="PF01312">
    <property type="entry name" value="Bac_export_2"/>
    <property type="match status" value="1"/>
</dbReference>
<dbReference type="SUPFAM" id="SSF160544">
    <property type="entry name" value="EscU C-terminal domain-like"/>
    <property type="match status" value="1"/>
</dbReference>
<evidence type="ECO:0000256" key="2">
    <source>
        <dbReference type="SAM" id="MobiDB-lite"/>
    </source>
</evidence>
<comment type="similarity">
    <text evidence="1">Belongs to the type III secretion exporter family.</text>
</comment>
<evidence type="ECO:0000313" key="5">
    <source>
        <dbReference type="Proteomes" id="UP000199392"/>
    </source>
</evidence>
<feature type="region of interest" description="Disordered" evidence="2">
    <location>
        <begin position="1"/>
        <end position="21"/>
    </location>
</feature>
<dbReference type="InterPro" id="IPR006135">
    <property type="entry name" value="T3SS_substrate_exporter"/>
</dbReference>
<name>A0A1I6U0P2_9RHOB</name>
<organism evidence="4 5">
    <name type="scientific">Alloyangia pacifica</name>
    <dbReference type="NCBI Taxonomy" id="311180"/>
    <lineage>
        <taxon>Bacteria</taxon>
        <taxon>Pseudomonadati</taxon>
        <taxon>Pseudomonadota</taxon>
        <taxon>Alphaproteobacteria</taxon>
        <taxon>Rhodobacterales</taxon>
        <taxon>Roseobacteraceae</taxon>
        <taxon>Alloyangia</taxon>
    </lineage>
</organism>
<keyword evidence="4" id="KW-0966">Cell projection</keyword>